<dbReference type="PROSITE" id="PS00107">
    <property type="entry name" value="PROTEIN_KINASE_ATP"/>
    <property type="match status" value="1"/>
</dbReference>
<evidence type="ECO:0000313" key="27">
    <source>
        <dbReference type="Proteomes" id="UP000325577"/>
    </source>
</evidence>
<evidence type="ECO:0000256" key="8">
    <source>
        <dbReference type="ARBA" id="ARBA00022692"/>
    </source>
</evidence>
<evidence type="ECO:0000313" key="26">
    <source>
        <dbReference type="EMBL" id="KAA8536367.1"/>
    </source>
</evidence>
<comment type="similarity">
    <text evidence="3">In the C-terminal section; belongs to the protein kinase superfamily. Ser/Thr protein kinase family.</text>
</comment>
<dbReference type="GO" id="GO:0002229">
    <property type="term" value="P:defense response to oomycetes"/>
    <property type="evidence" value="ECO:0007669"/>
    <property type="project" value="UniProtKB-ARBA"/>
</dbReference>
<accession>A0A5J5B3I0</accession>
<comment type="similarity">
    <text evidence="2">In the N-terminal section; belongs to the leguminous lectin family.</text>
</comment>
<evidence type="ECO:0000256" key="21">
    <source>
        <dbReference type="ARBA" id="ARBA00063357"/>
    </source>
</evidence>
<evidence type="ECO:0000256" key="9">
    <source>
        <dbReference type="ARBA" id="ARBA00022729"/>
    </source>
</evidence>
<keyword evidence="5" id="KW-1003">Cell membrane</keyword>
<keyword evidence="15 24" id="KW-1133">Transmembrane helix</keyword>
<dbReference type="PROSITE" id="PS50011">
    <property type="entry name" value="PROTEIN_KINASE_DOM"/>
    <property type="match status" value="1"/>
</dbReference>
<dbReference type="PROSITE" id="PS00308">
    <property type="entry name" value="LECTIN_LEGUME_ALPHA"/>
    <property type="match status" value="1"/>
</dbReference>
<evidence type="ECO:0000256" key="19">
    <source>
        <dbReference type="ARBA" id="ARBA00058054"/>
    </source>
</evidence>
<dbReference type="InterPro" id="IPR000719">
    <property type="entry name" value="Prot_kinase_dom"/>
</dbReference>
<evidence type="ECO:0000256" key="11">
    <source>
        <dbReference type="ARBA" id="ARBA00022741"/>
    </source>
</evidence>
<dbReference type="OrthoDB" id="4062651at2759"/>
<evidence type="ECO:0000256" key="3">
    <source>
        <dbReference type="ARBA" id="ARBA00010217"/>
    </source>
</evidence>
<evidence type="ECO:0000256" key="6">
    <source>
        <dbReference type="ARBA" id="ARBA00022527"/>
    </source>
</evidence>
<evidence type="ECO:0000256" key="24">
    <source>
        <dbReference type="SAM" id="Phobius"/>
    </source>
</evidence>
<dbReference type="GO" id="GO:0030246">
    <property type="term" value="F:carbohydrate binding"/>
    <property type="evidence" value="ECO:0007669"/>
    <property type="project" value="UniProtKB-KW"/>
</dbReference>
<dbReference type="Pfam" id="PF00069">
    <property type="entry name" value="Pkinase"/>
    <property type="match status" value="1"/>
</dbReference>
<keyword evidence="12" id="KW-0418">Kinase</keyword>
<keyword evidence="8 24" id="KW-0812">Transmembrane</keyword>
<evidence type="ECO:0000256" key="7">
    <source>
        <dbReference type="ARBA" id="ARBA00022679"/>
    </source>
</evidence>
<dbReference type="EMBL" id="CM018039">
    <property type="protein sequence ID" value="KAA8536367.1"/>
    <property type="molecule type" value="Genomic_DNA"/>
</dbReference>
<evidence type="ECO:0000259" key="25">
    <source>
        <dbReference type="PROSITE" id="PS50011"/>
    </source>
</evidence>
<dbReference type="InterPro" id="IPR017441">
    <property type="entry name" value="Protein_kinase_ATP_BS"/>
</dbReference>
<dbReference type="SMART" id="SM00220">
    <property type="entry name" value="S_TKc"/>
    <property type="match status" value="1"/>
</dbReference>
<dbReference type="FunFam" id="1.10.510.10:FF:000240">
    <property type="entry name" value="Lectin-domain containing receptor kinase A4.3"/>
    <property type="match status" value="1"/>
</dbReference>
<keyword evidence="17" id="KW-0675">Receptor</keyword>
<keyword evidence="6" id="KW-0723">Serine/threonine-protein kinase</keyword>
<comment type="subunit">
    <text evidence="21">Interacts with ABCG40.</text>
</comment>
<evidence type="ECO:0000256" key="4">
    <source>
        <dbReference type="ARBA" id="ARBA00012513"/>
    </source>
</evidence>
<evidence type="ECO:0000256" key="5">
    <source>
        <dbReference type="ARBA" id="ARBA00022475"/>
    </source>
</evidence>
<dbReference type="PROSITE" id="PS00108">
    <property type="entry name" value="PROTEIN_KINASE_ST"/>
    <property type="match status" value="1"/>
</dbReference>
<evidence type="ECO:0000256" key="23">
    <source>
        <dbReference type="SAM" id="MobiDB-lite"/>
    </source>
</evidence>
<keyword evidence="18" id="KW-0325">Glycoprotein</keyword>
<dbReference type="SUPFAM" id="SSF49899">
    <property type="entry name" value="Concanavalin A-like lectins/glucanases"/>
    <property type="match status" value="1"/>
</dbReference>
<dbReference type="InterPro" id="IPR000985">
    <property type="entry name" value="Lectin_LegA_CS"/>
</dbReference>
<keyword evidence="10" id="KW-0430">Lectin</keyword>
<evidence type="ECO:0000256" key="15">
    <source>
        <dbReference type="ARBA" id="ARBA00022989"/>
    </source>
</evidence>
<dbReference type="InterPro" id="IPR001220">
    <property type="entry name" value="Legume_lectin_dom"/>
</dbReference>
<dbReference type="Gene3D" id="2.60.120.200">
    <property type="match status" value="1"/>
</dbReference>
<comment type="function">
    <text evidence="19">Involved in resistance response to the pathogenic oomycetes Phytophthora infestans and Phytophthora capsici.</text>
</comment>
<dbReference type="Proteomes" id="UP000325577">
    <property type="component" value="Linkage Group LG16"/>
</dbReference>
<evidence type="ECO:0000256" key="12">
    <source>
        <dbReference type="ARBA" id="ARBA00022777"/>
    </source>
</evidence>
<dbReference type="Pfam" id="PF00139">
    <property type="entry name" value="Lectin_legB"/>
    <property type="match status" value="1"/>
</dbReference>
<proteinExistence type="inferred from homology"/>
<name>A0A5J5B3I0_9ASTE</name>
<dbReference type="PROSITE" id="PS00307">
    <property type="entry name" value="LECTIN_LEGUME_BETA"/>
    <property type="match status" value="1"/>
</dbReference>
<keyword evidence="7" id="KW-0808">Transferase</keyword>
<dbReference type="GO" id="GO:0005524">
    <property type="term" value="F:ATP binding"/>
    <property type="evidence" value="ECO:0007669"/>
    <property type="project" value="UniProtKB-UniRule"/>
</dbReference>
<dbReference type="InterPro" id="IPR011009">
    <property type="entry name" value="Kinase-like_dom_sf"/>
</dbReference>
<keyword evidence="11 22" id="KW-0547">Nucleotide-binding</keyword>
<evidence type="ECO:0000256" key="20">
    <source>
        <dbReference type="ARBA" id="ARBA00058818"/>
    </source>
</evidence>
<dbReference type="PANTHER" id="PTHR27007">
    <property type="match status" value="1"/>
</dbReference>
<reference evidence="26 27" key="1">
    <citation type="submission" date="2019-09" db="EMBL/GenBank/DDBJ databases">
        <title>A chromosome-level genome assembly of the Chinese tupelo Nyssa sinensis.</title>
        <authorList>
            <person name="Yang X."/>
            <person name="Kang M."/>
            <person name="Yang Y."/>
            <person name="Xiong H."/>
            <person name="Wang M."/>
            <person name="Zhang Z."/>
            <person name="Wang Z."/>
            <person name="Wu H."/>
            <person name="Ma T."/>
            <person name="Liu J."/>
            <person name="Xi Z."/>
        </authorList>
    </citation>
    <scope>NUCLEOTIDE SEQUENCE [LARGE SCALE GENOMIC DNA]</scope>
    <source>
        <strain evidence="26">J267</strain>
        <tissue evidence="26">Leaf</tissue>
    </source>
</reference>
<dbReference type="InterPro" id="IPR013320">
    <property type="entry name" value="ConA-like_dom_sf"/>
</dbReference>
<dbReference type="FunFam" id="3.30.200.20:FF:000168">
    <property type="entry name" value="L-type lectin-domain containing receptor kinase IX.1"/>
    <property type="match status" value="1"/>
</dbReference>
<dbReference type="FunFam" id="2.60.120.200:FF:000103">
    <property type="entry name" value="L-type lectin-domain containing receptor kinase IX.1"/>
    <property type="match status" value="1"/>
</dbReference>
<keyword evidence="16 24" id="KW-0472">Membrane</keyword>
<comment type="function">
    <text evidence="20">Promotes hydrogen peroxide H(2)O(2) production and cell death.</text>
</comment>
<feature type="region of interest" description="Disordered" evidence="23">
    <location>
        <begin position="662"/>
        <end position="689"/>
    </location>
</feature>
<evidence type="ECO:0000256" key="13">
    <source>
        <dbReference type="ARBA" id="ARBA00022821"/>
    </source>
</evidence>
<evidence type="ECO:0000256" key="2">
    <source>
        <dbReference type="ARBA" id="ARBA00008536"/>
    </source>
</evidence>
<organism evidence="26 27">
    <name type="scientific">Nyssa sinensis</name>
    <dbReference type="NCBI Taxonomy" id="561372"/>
    <lineage>
        <taxon>Eukaryota</taxon>
        <taxon>Viridiplantae</taxon>
        <taxon>Streptophyta</taxon>
        <taxon>Embryophyta</taxon>
        <taxon>Tracheophyta</taxon>
        <taxon>Spermatophyta</taxon>
        <taxon>Magnoliopsida</taxon>
        <taxon>eudicotyledons</taxon>
        <taxon>Gunneridae</taxon>
        <taxon>Pentapetalae</taxon>
        <taxon>asterids</taxon>
        <taxon>Cornales</taxon>
        <taxon>Nyssaceae</taxon>
        <taxon>Nyssa</taxon>
    </lineage>
</organism>
<keyword evidence="9" id="KW-0732">Signal</keyword>
<dbReference type="SUPFAM" id="SSF56112">
    <property type="entry name" value="Protein kinase-like (PK-like)"/>
    <property type="match status" value="1"/>
</dbReference>
<evidence type="ECO:0000256" key="17">
    <source>
        <dbReference type="ARBA" id="ARBA00023170"/>
    </source>
</evidence>
<dbReference type="EC" id="2.7.11.1" evidence="4"/>
<dbReference type="CDD" id="cd06899">
    <property type="entry name" value="lectin_legume_LecRK_Arcelin_ConA"/>
    <property type="match status" value="1"/>
</dbReference>
<comment type="subcellular location">
    <subcellularLocation>
        <location evidence="1">Cell membrane</location>
        <topology evidence="1">Single-pass type I membrane protein</topology>
    </subcellularLocation>
</comment>
<evidence type="ECO:0000256" key="22">
    <source>
        <dbReference type="PROSITE-ProRule" id="PRU10141"/>
    </source>
</evidence>
<dbReference type="AlphaFoldDB" id="A0A5J5B3I0"/>
<feature type="domain" description="Protein kinase" evidence="25">
    <location>
        <begin position="372"/>
        <end position="650"/>
    </location>
</feature>
<feature type="binding site" evidence="22">
    <location>
        <position position="401"/>
    </location>
    <ligand>
        <name>ATP</name>
        <dbReference type="ChEBI" id="CHEBI:30616"/>
    </ligand>
</feature>
<evidence type="ECO:0000256" key="16">
    <source>
        <dbReference type="ARBA" id="ARBA00023136"/>
    </source>
</evidence>
<gene>
    <name evidence="26" type="ORF">F0562_028845</name>
</gene>
<keyword evidence="14 22" id="KW-0067">ATP-binding</keyword>
<keyword evidence="27" id="KW-1185">Reference proteome</keyword>
<dbReference type="CDD" id="cd14066">
    <property type="entry name" value="STKc_IRAK"/>
    <property type="match status" value="1"/>
</dbReference>
<dbReference type="GO" id="GO:0004674">
    <property type="term" value="F:protein serine/threonine kinase activity"/>
    <property type="evidence" value="ECO:0007669"/>
    <property type="project" value="UniProtKB-KW"/>
</dbReference>
<evidence type="ECO:0000256" key="10">
    <source>
        <dbReference type="ARBA" id="ARBA00022734"/>
    </source>
</evidence>
<feature type="transmembrane region" description="Helical" evidence="24">
    <location>
        <begin position="310"/>
        <end position="331"/>
    </location>
</feature>
<evidence type="ECO:0000256" key="14">
    <source>
        <dbReference type="ARBA" id="ARBA00022840"/>
    </source>
</evidence>
<protein>
    <recommendedName>
        <fullName evidence="4">non-specific serine/threonine protein kinase</fullName>
        <ecNumber evidence="4">2.7.11.1</ecNumber>
    </recommendedName>
</protein>
<dbReference type="InterPro" id="IPR050528">
    <property type="entry name" value="L-type_Lectin-RKs"/>
</dbReference>
<dbReference type="InterPro" id="IPR019825">
    <property type="entry name" value="Lectin_legB_Mn/Ca_BS"/>
</dbReference>
<dbReference type="Gene3D" id="3.30.200.20">
    <property type="entry name" value="Phosphorylase Kinase, domain 1"/>
    <property type="match status" value="1"/>
</dbReference>
<sequence length="689" mass="75545">MAGRTEICHRSTADAAAAAAAVAAAAAATATAALVLPLSFPALLLTAAQMSFNFTSFNPNMRDINYAGYASASDKDIQLTSNRAASIGRATYIQAFQLWDNTSGKFADFTTNFSFIIDSQKNLPYADGIAFFLAPHGFALPDTPAPGGGLGLVSGGQILDSKSNPFVAVEFDTFQNDWDQPHDHIGININSMVSVSNVSWWNDIFNGKSNDASISYTSSSKNLCVVFTGFESNTIQQSLCYSVNLSEYLPEWVTFGFSAATGFNFEIHTICSWSFSSNLQTDKITSPGPGALDMSHSRDHSRANKRRLEVGLVGTACVLVGGLGFLLFGSWKKRKRVEKKNDFDFNISYGFENETGPKKFSYRELAVATKNFAKEQKLGEGGFGAVYRGFLRDLNSYVAVKRVSRGSKQGIKEFASEVKVITRLRHRNLVQLMGWCHEGRELLLVYEFMSNGSLDSHLFKENSLLTWVMRYNIAQGLASALFYLHEEWEQCVLHRDIKSSNIILDANFNAKLGDFGLARLVDHGKVSQTTVLAGTMGYIAPECVMTCKASKESDVYSFGVVALELACGRKPINPMADEDQIIMVDWVWGLYGMGELLKAADPRLCSDFDEEQMQCLIIVGLWCAHPDCNLRPSMKQAIQVLNFEAPLPNLPPNMPQPTYLAPPAKMTTFSSSSSSYGATGSEGGQNQSY</sequence>
<dbReference type="GO" id="GO:0005886">
    <property type="term" value="C:plasma membrane"/>
    <property type="evidence" value="ECO:0007669"/>
    <property type="project" value="UniProtKB-SubCell"/>
</dbReference>
<evidence type="ECO:0000256" key="1">
    <source>
        <dbReference type="ARBA" id="ARBA00004251"/>
    </source>
</evidence>
<evidence type="ECO:0000256" key="18">
    <source>
        <dbReference type="ARBA" id="ARBA00023180"/>
    </source>
</evidence>
<dbReference type="Gene3D" id="1.10.510.10">
    <property type="entry name" value="Transferase(Phosphotransferase) domain 1"/>
    <property type="match status" value="1"/>
</dbReference>
<keyword evidence="13" id="KW-0611">Plant defense</keyword>
<dbReference type="InterPro" id="IPR008271">
    <property type="entry name" value="Ser/Thr_kinase_AS"/>
</dbReference>
<dbReference type="GO" id="GO:0009626">
    <property type="term" value="P:plant-type hypersensitive response"/>
    <property type="evidence" value="ECO:0007669"/>
    <property type="project" value="UniProtKB-ARBA"/>
</dbReference>